<evidence type="ECO:0000313" key="2">
    <source>
        <dbReference type="Proteomes" id="UP001162164"/>
    </source>
</evidence>
<organism evidence="1 2">
    <name type="scientific">Molorchus minor</name>
    <dbReference type="NCBI Taxonomy" id="1323400"/>
    <lineage>
        <taxon>Eukaryota</taxon>
        <taxon>Metazoa</taxon>
        <taxon>Ecdysozoa</taxon>
        <taxon>Arthropoda</taxon>
        <taxon>Hexapoda</taxon>
        <taxon>Insecta</taxon>
        <taxon>Pterygota</taxon>
        <taxon>Neoptera</taxon>
        <taxon>Endopterygota</taxon>
        <taxon>Coleoptera</taxon>
        <taxon>Polyphaga</taxon>
        <taxon>Cucujiformia</taxon>
        <taxon>Chrysomeloidea</taxon>
        <taxon>Cerambycidae</taxon>
        <taxon>Lamiinae</taxon>
        <taxon>Monochamini</taxon>
        <taxon>Molorchus</taxon>
    </lineage>
</organism>
<dbReference type="EMBL" id="JAPWTJ010000561">
    <property type="protein sequence ID" value="KAJ8977306.1"/>
    <property type="molecule type" value="Genomic_DNA"/>
</dbReference>
<dbReference type="Proteomes" id="UP001162164">
    <property type="component" value="Unassembled WGS sequence"/>
</dbReference>
<gene>
    <name evidence="1" type="ORF">NQ317_009324</name>
</gene>
<sequence length="66" mass="7380">MVQCTITHTVKAAEATAHRCDVETATLTKRDEYYKNLVAQAKFDEKPEGWDEALPFEAIPGPKAFP</sequence>
<evidence type="ECO:0000313" key="1">
    <source>
        <dbReference type="EMBL" id="KAJ8977306.1"/>
    </source>
</evidence>
<comment type="caution">
    <text evidence="1">The sequence shown here is derived from an EMBL/GenBank/DDBJ whole genome shotgun (WGS) entry which is preliminary data.</text>
</comment>
<reference evidence="1" key="1">
    <citation type="journal article" date="2023" name="Insect Mol. Biol.">
        <title>Genome sequencing provides insights into the evolution of gene families encoding plant cell wall-degrading enzymes in longhorned beetles.</title>
        <authorList>
            <person name="Shin N.R."/>
            <person name="Okamura Y."/>
            <person name="Kirsch R."/>
            <person name="Pauchet Y."/>
        </authorList>
    </citation>
    <scope>NUCLEOTIDE SEQUENCE</scope>
    <source>
        <strain evidence="1">MMC_N1</strain>
    </source>
</reference>
<name>A0ABQ9JHC5_9CUCU</name>
<proteinExistence type="predicted"/>
<keyword evidence="2" id="KW-1185">Reference proteome</keyword>
<protein>
    <submittedName>
        <fullName evidence="1">Uncharacterized protein</fullName>
    </submittedName>
</protein>
<accession>A0ABQ9JHC5</accession>